<dbReference type="PANTHER" id="PTHR22938:SF0">
    <property type="entry name" value="E3 UBIQUITIN-PROTEIN LIGASE ZNF598"/>
    <property type="match status" value="1"/>
</dbReference>
<feature type="domain" description="RING-type" evidence="6">
    <location>
        <begin position="46"/>
        <end position="86"/>
    </location>
</feature>
<evidence type="ECO:0000256" key="3">
    <source>
        <dbReference type="ARBA" id="ARBA00022833"/>
    </source>
</evidence>
<dbReference type="WBParaSite" id="L893_g22803.t1">
    <property type="protein sequence ID" value="L893_g22803.t1"/>
    <property type="gene ID" value="L893_g22803"/>
</dbReference>
<dbReference type="SUPFAM" id="SSF57850">
    <property type="entry name" value="RING/U-box"/>
    <property type="match status" value="1"/>
</dbReference>
<dbReference type="Pfam" id="PF25447">
    <property type="entry name" value="RING_ZNF598"/>
    <property type="match status" value="1"/>
</dbReference>
<evidence type="ECO:0000313" key="8">
    <source>
        <dbReference type="WBParaSite" id="L893_g22803.t1"/>
    </source>
</evidence>
<proteinExistence type="predicted"/>
<dbReference type="InterPro" id="IPR013083">
    <property type="entry name" value="Znf_RING/FYVE/PHD"/>
</dbReference>
<keyword evidence="7" id="KW-1185">Reference proteome</keyword>
<evidence type="ECO:0000256" key="5">
    <source>
        <dbReference type="SAM" id="MobiDB-lite"/>
    </source>
</evidence>
<keyword evidence="1" id="KW-0479">Metal-binding</keyword>
<evidence type="ECO:0000313" key="7">
    <source>
        <dbReference type="Proteomes" id="UP000095287"/>
    </source>
</evidence>
<dbReference type="Proteomes" id="UP000095287">
    <property type="component" value="Unplaced"/>
</dbReference>
<evidence type="ECO:0000256" key="4">
    <source>
        <dbReference type="PROSITE-ProRule" id="PRU00175"/>
    </source>
</evidence>
<sequence length="612" mass="68062">MSSSPKNNRQKVAMSKDEQDKMFAKLKLSDRESHCGLPFNGEPEECVICCKKSDLFGVGKCAHPVCMECAIRMFVLGGETTCPQCRSTMEKIYFMETCDGNWLDKQAGHEFLENAETVEYKVVFENDFAKDAYERYMSHPCKICSKGKNRLTMPSFDSLRNHYGQKHRAFFCHICTENLRLFSWERKTYSSEALQMHMKKGDKGDSSMKGGDPNKFYRERKELHAHYVHNHFVCVKGECKELGIVFETNLELQVHDARTHSSGNRQVVSVDFQYARHERAGERNRDPARMPPSSARRPTPEAARAPEQPSQLDFPGLGSSQSSSSEQGRTQQEFPSLGRPTVQRGPSASGSRQPIKRSLEERRQVEFPALSSLTSGPSSSAGPSSSSSRPPSLYRPITAPLNRVTRTVTAPTNRQKPVVHKSSAVNGLRNRRYDPFMDERTSPPPPIREVKPKIALVSSLDNREEVGSRPVRHPVVPSATLQSSSHFPSLAGNVPSSSAPKSDWAKLKAGKKKTEMAQKKPIPTPDIWPTLPNYKPQQAAENSLSLKSLSKSLLSGGSASSSSAETTKKAATGVNDNNEGEGKKKRKGKKKGGNNVVVLSLEDIDRRLRMGH</sequence>
<keyword evidence="2 4" id="KW-0863">Zinc-finger</keyword>
<evidence type="ECO:0000256" key="1">
    <source>
        <dbReference type="ARBA" id="ARBA00022723"/>
    </source>
</evidence>
<name>A0A1I7Z5I4_9BILA</name>
<reference evidence="8" key="1">
    <citation type="submission" date="2016-11" db="UniProtKB">
        <authorList>
            <consortium name="WormBaseParasite"/>
        </authorList>
    </citation>
    <scope>IDENTIFICATION</scope>
</reference>
<dbReference type="InterPro" id="IPR017907">
    <property type="entry name" value="Znf_RING_CS"/>
</dbReference>
<feature type="compositionally biased region" description="Low complexity" evidence="5">
    <location>
        <begin position="291"/>
        <end position="309"/>
    </location>
</feature>
<dbReference type="PROSITE" id="PS50089">
    <property type="entry name" value="ZF_RING_2"/>
    <property type="match status" value="1"/>
</dbReference>
<evidence type="ECO:0000256" key="2">
    <source>
        <dbReference type="ARBA" id="ARBA00022771"/>
    </source>
</evidence>
<accession>A0A1I7Z5I4</accession>
<dbReference type="GO" id="GO:0072344">
    <property type="term" value="P:rescue of stalled ribosome"/>
    <property type="evidence" value="ECO:0007669"/>
    <property type="project" value="InterPro"/>
</dbReference>
<protein>
    <submittedName>
        <fullName evidence="8">RING-type domain-containing protein</fullName>
    </submittedName>
</protein>
<keyword evidence="3" id="KW-0862">Zinc</keyword>
<feature type="compositionally biased region" description="Low complexity" evidence="5">
    <location>
        <begin position="543"/>
        <end position="564"/>
    </location>
</feature>
<feature type="compositionally biased region" description="Low complexity" evidence="5">
    <location>
        <begin position="368"/>
        <end position="392"/>
    </location>
</feature>
<feature type="compositionally biased region" description="Basic residues" evidence="5">
    <location>
        <begin position="583"/>
        <end position="592"/>
    </location>
</feature>
<feature type="compositionally biased region" description="Basic and acidic residues" evidence="5">
    <location>
        <begin position="277"/>
        <end position="288"/>
    </location>
</feature>
<dbReference type="GO" id="GO:0008270">
    <property type="term" value="F:zinc ion binding"/>
    <property type="evidence" value="ECO:0007669"/>
    <property type="project" value="UniProtKB-KW"/>
</dbReference>
<dbReference type="PANTHER" id="PTHR22938">
    <property type="entry name" value="ZINC FINGER PROTEIN 598"/>
    <property type="match status" value="1"/>
</dbReference>
<evidence type="ECO:0000259" key="6">
    <source>
        <dbReference type="PROSITE" id="PS50089"/>
    </source>
</evidence>
<dbReference type="GO" id="GO:0016567">
    <property type="term" value="P:protein ubiquitination"/>
    <property type="evidence" value="ECO:0007669"/>
    <property type="project" value="TreeGrafter"/>
</dbReference>
<feature type="region of interest" description="Disordered" evidence="5">
    <location>
        <begin position="277"/>
        <end position="400"/>
    </location>
</feature>
<dbReference type="Gene3D" id="3.30.40.10">
    <property type="entry name" value="Zinc/RING finger domain, C3HC4 (zinc finger)"/>
    <property type="match status" value="1"/>
</dbReference>
<dbReference type="GO" id="GO:0061630">
    <property type="term" value="F:ubiquitin protein ligase activity"/>
    <property type="evidence" value="ECO:0007669"/>
    <property type="project" value="InterPro"/>
</dbReference>
<feature type="region of interest" description="Disordered" evidence="5">
    <location>
        <begin position="479"/>
        <end position="597"/>
    </location>
</feature>
<dbReference type="InterPro" id="IPR001841">
    <property type="entry name" value="Znf_RING"/>
</dbReference>
<dbReference type="InterPro" id="IPR044288">
    <property type="entry name" value="ZNF598/HEL2"/>
</dbReference>
<dbReference type="GO" id="GO:0043022">
    <property type="term" value="F:ribosome binding"/>
    <property type="evidence" value="ECO:0007669"/>
    <property type="project" value="TreeGrafter"/>
</dbReference>
<organism evidence="7 8">
    <name type="scientific">Steinernema glaseri</name>
    <dbReference type="NCBI Taxonomy" id="37863"/>
    <lineage>
        <taxon>Eukaryota</taxon>
        <taxon>Metazoa</taxon>
        <taxon>Ecdysozoa</taxon>
        <taxon>Nematoda</taxon>
        <taxon>Chromadorea</taxon>
        <taxon>Rhabditida</taxon>
        <taxon>Tylenchina</taxon>
        <taxon>Panagrolaimomorpha</taxon>
        <taxon>Strongyloidoidea</taxon>
        <taxon>Steinernematidae</taxon>
        <taxon>Steinernema</taxon>
    </lineage>
</organism>
<dbReference type="PROSITE" id="PS00518">
    <property type="entry name" value="ZF_RING_1"/>
    <property type="match status" value="1"/>
</dbReference>
<dbReference type="AlphaFoldDB" id="A0A1I7Z5I4"/>